<dbReference type="InterPro" id="IPR001466">
    <property type="entry name" value="Beta-lactam-related"/>
</dbReference>
<keyword evidence="2" id="KW-0378">Hydrolase</keyword>
<reference evidence="2 3" key="1">
    <citation type="journal article" date="2018" name="Plant Biotechnol. Rep.">
        <title>Diversity and antifungal activity of endophytic bacteria associated with Panax ginseng seedlings.</title>
        <authorList>
            <person name="Park J.M."/>
            <person name="Hong C.E."/>
            <person name="Jo S.H."/>
        </authorList>
    </citation>
    <scope>NUCLEOTIDE SEQUENCE [LARGE SCALE GENOMIC DNA]</scope>
    <source>
        <strain evidence="2 3">PgKB38</strain>
    </source>
</reference>
<dbReference type="GO" id="GO:0019875">
    <property type="term" value="F:6-aminohexanoate-dimer hydrolase activity"/>
    <property type="evidence" value="ECO:0007669"/>
    <property type="project" value="UniProtKB-EC"/>
</dbReference>
<dbReference type="InterPro" id="IPR012338">
    <property type="entry name" value="Beta-lactam/transpept-like"/>
</dbReference>
<dbReference type="EC" id="3.5.1.46" evidence="2"/>
<dbReference type="SUPFAM" id="SSF56601">
    <property type="entry name" value="beta-lactamase/transpeptidase-like"/>
    <property type="match status" value="1"/>
</dbReference>
<dbReference type="Gene3D" id="3.40.710.10">
    <property type="entry name" value="DD-peptidase/beta-lactamase superfamily"/>
    <property type="match status" value="1"/>
</dbReference>
<proteinExistence type="predicted"/>
<feature type="domain" description="Beta-lactamase-related" evidence="1">
    <location>
        <begin position="76"/>
        <end position="373"/>
    </location>
</feature>
<dbReference type="Pfam" id="PF00144">
    <property type="entry name" value="Beta-lactamase"/>
    <property type="match status" value="1"/>
</dbReference>
<accession>A0A5M9ISA2</accession>
<evidence type="ECO:0000259" key="1">
    <source>
        <dbReference type="Pfam" id="PF00144"/>
    </source>
</evidence>
<comment type="caution">
    <text evidence="2">The sequence shown here is derived from an EMBL/GenBank/DDBJ whole genome shotgun (WGS) entry which is preliminary data.</text>
</comment>
<name>A0A5M9ISA2_9PSED</name>
<dbReference type="Proteomes" id="UP000323425">
    <property type="component" value="Unassembled WGS sequence"/>
</dbReference>
<organism evidence="2 3">
    <name type="scientific">Pseudomonas extremaustralis</name>
    <dbReference type="NCBI Taxonomy" id="359110"/>
    <lineage>
        <taxon>Bacteria</taxon>
        <taxon>Pseudomonadati</taxon>
        <taxon>Pseudomonadota</taxon>
        <taxon>Gammaproteobacteria</taxon>
        <taxon>Pseudomonadales</taxon>
        <taxon>Pseudomonadaceae</taxon>
        <taxon>Pseudomonas</taxon>
    </lineage>
</organism>
<evidence type="ECO:0000313" key="2">
    <source>
        <dbReference type="EMBL" id="KAA8558315.1"/>
    </source>
</evidence>
<dbReference type="PANTHER" id="PTHR43283:SF7">
    <property type="entry name" value="BETA-LACTAMASE-RELATED DOMAIN-CONTAINING PROTEIN"/>
    <property type="match status" value="1"/>
</dbReference>
<dbReference type="RefSeq" id="WP_150295822.1">
    <property type="nucleotide sequence ID" value="NZ_VTFH01000002.1"/>
</dbReference>
<dbReference type="AlphaFoldDB" id="A0A5M9ISA2"/>
<sequence>MSGQPLATLANWRTEPYSRWAFQHVEQLVRCVSIARAEQSQVLPTAACYSLESLQFEYAGQAWNALDALQEGATDGLLVLHRGQVVVEHYANEHSADTRHIVFSVSKSITGALAGVLVQQGLLNPDAQVSHFLPLPAGSAYLQCTVRQVLDMTVDIRFVEDYLDPLGDVARYRVAMDWNPPGLVTGDTGLLDFVASLPRAGGEHGAAFRYASPNADLLGWLLEVASGRSIPELLSEYLWQPMGAKHSCWITVDQHGASRTAGGLCCTLGDMARVGELMRLGGVANGQQVLPADWVADIFQGGDPQAWANGDMTSLFSSGRYRAQWYAPGTDSGVLCAIGIHGQWIWIDRQRDIVIAKQSSQAIPADERLDHLNLALFRALCTSISQ</sequence>
<gene>
    <name evidence="2" type="primary">nylB'</name>
    <name evidence="2" type="ORF">FX985_04664</name>
</gene>
<dbReference type="PANTHER" id="PTHR43283">
    <property type="entry name" value="BETA-LACTAMASE-RELATED"/>
    <property type="match status" value="1"/>
</dbReference>
<protein>
    <submittedName>
        <fullName evidence="2">6-aminohexanoate-dimer hydrolase</fullName>
        <ecNumber evidence="2">3.5.1.46</ecNumber>
    </submittedName>
</protein>
<dbReference type="EMBL" id="VTFH01000002">
    <property type="protein sequence ID" value="KAA8558315.1"/>
    <property type="molecule type" value="Genomic_DNA"/>
</dbReference>
<dbReference type="InterPro" id="IPR050789">
    <property type="entry name" value="Diverse_Enzym_Activities"/>
</dbReference>
<evidence type="ECO:0000313" key="3">
    <source>
        <dbReference type="Proteomes" id="UP000323425"/>
    </source>
</evidence>